<sequence length="31" mass="3342">MYTSCTQLAYSIVGKQAVSDTALATRLAHLK</sequence>
<protein>
    <submittedName>
        <fullName evidence="1">Uncharacterized protein</fullName>
    </submittedName>
</protein>
<evidence type="ECO:0000313" key="1">
    <source>
        <dbReference type="EMBL" id="JAH92322.1"/>
    </source>
</evidence>
<reference evidence="1" key="2">
    <citation type="journal article" date="2015" name="Fish Shellfish Immunol.">
        <title>Early steps in the European eel (Anguilla anguilla)-Vibrio vulnificus interaction in the gills: Role of the RtxA13 toxin.</title>
        <authorList>
            <person name="Callol A."/>
            <person name="Pajuelo D."/>
            <person name="Ebbesson L."/>
            <person name="Teles M."/>
            <person name="MacKenzie S."/>
            <person name="Amaro C."/>
        </authorList>
    </citation>
    <scope>NUCLEOTIDE SEQUENCE</scope>
</reference>
<reference evidence="1" key="1">
    <citation type="submission" date="2014-11" db="EMBL/GenBank/DDBJ databases">
        <authorList>
            <person name="Amaro Gonzalez C."/>
        </authorList>
    </citation>
    <scope>NUCLEOTIDE SEQUENCE</scope>
</reference>
<accession>A0A0E9WPP2</accession>
<dbReference type="AlphaFoldDB" id="A0A0E9WPP2"/>
<organism evidence="1">
    <name type="scientific">Anguilla anguilla</name>
    <name type="common">European freshwater eel</name>
    <name type="synonym">Muraena anguilla</name>
    <dbReference type="NCBI Taxonomy" id="7936"/>
    <lineage>
        <taxon>Eukaryota</taxon>
        <taxon>Metazoa</taxon>
        <taxon>Chordata</taxon>
        <taxon>Craniata</taxon>
        <taxon>Vertebrata</taxon>
        <taxon>Euteleostomi</taxon>
        <taxon>Actinopterygii</taxon>
        <taxon>Neopterygii</taxon>
        <taxon>Teleostei</taxon>
        <taxon>Anguilliformes</taxon>
        <taxon>Anguillidae</taxon>
        <taxon>Anguilla</taxon>
    </lineage>
</organism>
<name>A0A0E9WPP2_ANGAN</name>
<dbReference type="EMBL" id="GBXM01016255">
    <property type="protein sequence ID" value="JAH92322.1"/>
    <property type="molecule type" value="Transcribed_RNA"/>
</dbReference>
<proteinExistence type="predicted"/>